<dbReference type="GO" id="GO:0003955">
    <property type="term" value="F:NAD(P)H dehydrogenase (quinone) activity"/>
    <property type="evidence" value="ECO:0007669"/>
    <property type="project" value="TreeGrafter"/>
</dbReference>
<dbReference type="PANTHER" id="PTHR42913">
    <property type="entry name" value="APOPTOSIS-INDUCING FACTOR 1"/>
    <property type="match status" value="1"/>
</dbReference>
<protein>
    <submittedName>
        <fullName evidence="6">Pyridine nucleotide-disulfide oxidoreductase</fullName>
    </submittedName>
</protein>
<organism evidence="6 7">
    <name type="scientific">Halomonas hydrothermalis</name>
    <dbReference type="NCBI Taxonomy" id="115561"/>
    <lineage>
        <taxon>Bacteria</taxon>
        <taxon>Pseudomonadati</taxon>
        <taxon>Pseudomonadota</taxon>
        <taxon>Gammaproteobacteria</taxon>
        <taxon>Oceanospirillales</taxon>
        <taxon>Halomonadaceae</taxon>
        <taxon>Halomonas</taxon>
    </lineage>
</organism>
<proteinExistence type="predicted"/>
<evidence type="ECO:0000313" key="6">
    <source>
        <dbReference type="EMBL" id="BCB06667.1"/>
    </source>
</evidence>
<dbReference type="EMBL" id="AP022843">
    <property type="protein sequence ID" value="BCB06667.1"/>
    <property type="molecule type" value="Genomic_DNA"/>
</dbReference>
<evidence type="ECO:0000256" key="4">
    <source>
        <dbReference type="ARBA" id="ARBA00023002"/>
    </source>
</evidence>
<evidence type="ECO:0000313" key="7">
    <source>
        <dbReference type="Proteomes" id="UP000502259"/>
    </source>
</evidence>
<comment type="cofactor">
    <cofactor evidence="1">
        <name>FAD</name>
        <dbReference type="ChEBI" id="CHEBI:57692"/>
    </cofactor>
</comment>
<dbReference type="NCBIfam" id="TIGR03169">
    <property type="entry name" value="Nterm_to_SelD"/>
    <property type="match status" value="1"/>
</dbReference>
<dbReference type="Gene3D" id="3.50.50.100">
    <property type="match status" value="1"/>
</dbReference>
<dbReference type="InterPro" id="IPR023753">
    <property type="entry name" value="FAD/NAD-binding_dom"/>
</dbReference>
<dbReference type="AlphaFoldDB" id="A0A6F8TZ44"/>
<evidence type="ECO:0000256" key="3">
    <source>
        <dbReference type="ARBA" id="ARBA00022827"/>
    </source>
</evidence>
<dbReference type="InterPro" id="IPR017584">
    <property type="entry name" value="Pyridine_nucleo_diS_OxRdtase_N"/>
</dbReference>
<evidence type="ECO:0000259" key="5">
    <source>
        <dbReference type="Pfam" id="PF07992"/>
    </source>
</evidence>
<feature type="domain" description="FAD/NAD(P)-binding" evidence="5">
    <location>
        <begin position="3"/>
        <end position="301"/>
    </location>
</feature>
<sequence>MKNLVLIGAGHAHAFVLEAFAQHPDPSIAITVVSDSALSAYSGSVPAWLAGECTLRETQIDVAALSHRAGARLITSPAVALDPTKRQLALTNGETIHFDVASFNVGSTVRLPEQPFLEKHGAQSPYLLAMRPLSSLHHRWQALREKVDQSPQGSTQRVVSVGGGAAGCETLMSVLTQLRQQRSDITWQGTLVSASTTLLPDVGRLPRWLTQRALRRAGVTVLHGVRGQALIAGGVQSSKGELIDADIVLWATGAVGQSWLQDTALPLNKRGFIQVNKTLEVADQPGLFAAGDCAEFNQPRHSSPRSSFPRTSSPLPKAGVYAVRQGPVLAENLRAACHSEPLINWKPPKRVLALIGTGDGHAIASRGAIGFSGRWVWEWKKRIDARFIARFNPPFKH</sequence>
<reference evidence="6 7" key="1">
    <citation type="submission" date="2020-03" db="EMBL/GenBank/DDBJ databases">
        <title>Complete Genome Sequence of Halomonas hydrothermalis Strain Slthf2, Halophilic Bacterium Isolated from Deep-Sea Hydrothermal-Vent Environments.</title>
        <authorList>
            <person name="Takeyama N."/>
            <person name="Huang M."/>
            <person name="Sato K."/>
            <person name="Galipon J."/>
            <person name="Arakawa K."/>
        </authorList>
    </citation>
    <scope>NUCLEOTIDE SEQUENCE [LARGE SCALE GENOMIC DNA]</scope>
    <source>
        <strain evidence="6 7">Slthf2</strain>
    </source>
</reference>
<accession>A0A6F8TZ44</accession>
<keyword evidence="7" id="KW-1185">Reference proteome</keyword>
<keyword evidence="2" id="KW-0285">Flavoprotein</keyword>
<dbReference type="PANTHER" id="PTHR42913:SF9">
    <property type="entry name" value="SLR1591 PROTEIN"/>
    <property type="match status" value="1"/>
</dbReference>
<name>A0A6F8TZ44_9GAMM</name>
<dbReference type="InterPro" id="IPR036188">
    <property type="entry name" value="FAD/NAD-bd_sf"/>
</dbReference>
<gene>
    <name evidence="6" type="ORF">HHSLTHF2_05570</name>
</gene>
<dbReference type="InterPro" id="IPR051169">
    <property type="entry name" value="NADH-Q_oxidoreductase"/>
</dbReference>
<evidence type="ECO:0000256" key="1">
    <source>
        <dbReference type="ARBA" id="ARBA00001974"/>
    </source>
</evidence>
<keyword evidence="4" id="KW-0560">Oxidoreductase</keyword>
<dbReference type="RefSeq" id="WP_172419887.1">
    <property type="nucleotide sequence ID" value="NZ_AP022843.1"/>
</dbReference>
<dbReference type="Pfam" id="PF07992">
    <property type="entry name" value="Pyr_redox_2"/>
    <property type="match status" value="1"/>
</dbReference>
<keyword evidence="3" id="KW-0274">FAD</keyword>
<dbReference type="GO" id="GO:0019646">
    <property type="term" value="P:aerobic electron transport chain"/>
    <property type="evidence" value="ECO:0007669"/>
    <property type="project" value="TreeGrafter"/>
</dbReference>
<evidence type="ECO:0000256" key="2">
    <source>
        <dbReference type="ARBA" id="ARBA00022630"/>
    </source>
</evidence>
<dbReference type="Proteomes" id="UP000502259">
    <property type="component" value="Chromosome"/>
</dbReference>
<dbReference type="SUPFAM" id="SSF51905">
    <property type="entry name" value="FAD/NAD(P)-binding domain"/>
    <property type="match status" value="1"/>
</dbReference>